<evidence type="ECO:0000313" key="5">
    <source>
        <dbReference type="EMBL" id="KAK1749484.1"/>
    </source>
</evidence>
<feature type="non-terminal residue" evidence="5">
    <location>
        <position position="1"/>
    </location>
</feature>
<dbReference type="SUPFAM" id="SSF52540">
    <property type="entry name" value="P-loop containing nucleoside triphosphate hydrolases"/>
    <property type="match status" value="1"/>
</dbReference>
<comment type="caution">
    <text evidence="5">The sequence shown here is derived from an EMBL/GenBank/DDBJ whole genome shotgun (WGS) entry which is preliminary data.</text>
</comment>
<evidence type="ECO:0000313" key="6">
    <source>
        <dbReference type="Proteomes" id="UP001239445"/>
    </source>
</evidence>
<gene>
    <name evidence="5" type="ORF">QBC47DRAFT_270404</name>
</gene>
<dbReference type="PROSITE" id="PS50088">
    <property type="entry name" value="ANK_REPEAT"/>
    <property type="match status" value="1"/>
</dbReference>
<dbReference type="SMART" id="SM00248">
    <property type="entry name" value="ANK"/>
    <property type="match status" value="2"/>
</dbReference>
<feature type="domain" description="GPI inositol-deacylase winged helix" evidence="3">
    <location>
        <begin position="474"/>
        <end position="560"/>
    </location>
</feature>
<proteinExistence type="predicted"/>
<keyword evidence="2" id="KW-0040">ANK repeat</keyword>
<dbReference type="PANTHER" id="PTHR10039:SF16">
    <property type="entry name" value="GPI INOSITOL-DEACYLASE"/>
    <property type="match status" value="1"/>
</dbReference>
<dbReference type="PROSITE" id="PS50297">
    <property type="entry name" value="ANK_REP_REGION"/>
    <property type="match status" value="1"/>
</dbReference>
<keyword evidence="6" id="KW-1185">Reference proteome</keyword>
<dbReference type="Pfam" id="PF22939">
    <property type="entry name" value="WHD_GPIID"/>
    <property type="match status" value="1"/>
</dbReference>
<reference evidence="5" key="1">
    <citation type="submission" date="2023-06" db="EMBL/GenBank/DDBJ databases">
        <title>Genome-scale phylogeny and comparative genomics of the fungal order Sordariales.</title>
        <authorList>
            <consortium name="Lawrence Berkeley National Laboratory"/>
            <person name="Hensen N."/>
            <person name="Bonometti L."/>
            <person name="Westerberg I."/>
            <person name="Brannstrom I.O."/>
            <person name="Guillou S."/>
            <person name="Cros-Aarteil S."/>
            <person name="Calhoun S."/>
            <person name="Haridas S."/>
            <person name="Kuo A."/>
            <person name="Mondo S."/>
            <person name="Pangilinan J."/>
            <person name="Riley R."/>
            <person name="Labutti K."/>
            <person name="Andreopoulos B."/>
            <person name="Lipzen A."/>
            <person name="Chen C."/>
            <person name="Yanf M."/>
            <person name="Daum C."/>
            <person name="Ng V."/>
            <person name="Clum A."/>
            <person name="Steindorff A."/>
            <person name="Ohm R."/>
            <person name="Martin F."/>
            <person name="Silar P."/>
            <person name="Natvig D."/>
            <person name="Lalanne C."/>
            <person name="Gautier V."/>
            <person name="Ament-Velasquez S.L."/>
            <person name="Kruys A."/>
            <person name="Hutchinson M.I."/>
            <person name="Powell A.J."/>
            <person name="Barry K."/>
            <person name="Miller A.N."/>
            <person name="Grigoriev I.V."/>
            <person name="Debuchy R."/>
            <person name="Gladieux P."/>
            <person name="Thoren M.H."/>
            <person name="Johannesson H."/>
        </authorList>
    </citation>
    <scope>NUCLEOTIDE SEQUENCE</scope>
    <source>
        <strain evidence="5">PSN4</strain>
    </source>
</reference>
<dbReference type="EMBL" id="MU839857">
    <property type="protein sequence ID" value="KAK1749484.1"/>
    <property type="molecule type" value="Genomic_DNA"/>
</dbReference>
<dbReference type="SUPFAM" id="SSF48403">
    <property type="entry name" value="Ankyrin repeat"/>
    <property type="match status" value="1"/>
</dbReference>
<organism evidence="5 6">
    <name type="scientific">Echria macrotheca</name>
    <dbReference type="NCBI Taxonomy" id="438768"/>
    <lineage>
        <taxon>Eukaryota</taxon>
        <taxon>Fungi</taxon>
        <taxon>Dikarya</taxon>
        <taxon>Ascomycota</taxon>
        <taxon>Pezizomycotina</taxon>
        <taxon>Sordariomycetes</taxon>
        <taxon>Sordariomycetidae</taxon>
        <taxon>Sordariales</taxon>
        <taxon>Schizotheciaceae</taxon>
        <taxon>Echria</taxon>
    </lineage>
</organism>
<dbReference type="Pfam" id="PF12796">
    <property type="entry name" value="Ank_2"/>
    <property type="match status" value="1"/>
</dbReference>
<dbReference type="InterPro" id="IPR054471">
    <property type="entry name" value="GPIID_WHD"/>
</dbReference>
<evidence type="ECO:0000259" key="4">
    <source>
        <dbReference type="Pfam" id="PF24883"/>
    </source>
</evidence>
<dbReference type="Gene3D" id="3.40.50.300">
    <property type="entry name" value="P-loop containing nucleotide triphosphate hydrolases"/>
    <property type="match status" value="1"/>
</dbReference>
<sequence length="771" mass="84899">DPASAIGLAAQAGNIIILVLKYGREVKDASGDIQALSTELFALEGILRHVETQIDSVSSSAHSSPSHTPAFAQLLQSTHQTLDSLAKLLSHTPSSSSNLAITTRSLKWPLRKGQVAEQIQKLERLKTLYILSLTGDTFSTHRALVAEITRLGQAVETANRGRVEEKQSKATLPERDICTWVAPVDTASTHREALAVQQPGTGAWFAHGPLEWLVQVPPESSAILWLQGRSGSGKTTLLARSVCQLRDILAKRGQDADRVAFFYCSFGNLASQNSANIVGSLLVQLRCCYPGIIDRIEPLYRASKKREQSSVTIDDLVDVLSSSLGSGLAYFVIDAVNETSQPAAVANTLSSIARRIPGVRLLMSSTQDAPDGLSSDLSFLQVKMQEDTINDDIAVFVDHRLNNHEQFRCLSVSAKTQLRQAILGHAKGMFRYASLVLDNLASQRTGRAMKEALAEMPSSLNESYARILGSQSHSAQDRQLLRRALLWLCFATRPLTLADLADAVVIEDGDTDLDEDARLFDPHILVELGRGLIAHDRHTEIVSLSHSSVKTFLTSSWLQSYTGNRANEFFLDQKASHAAILSTCLTLLQFTALADVSPYWPSQLETLRTQYPLLYYADTAWTNHIGDPDPVVWRDIISPFLRRRSTETVCRADENYESWIRRISFSPRRNFETTSALYFAASFGHTALVRSILAFEGTVHLNTPGGRYGSSPLHVACWRGQREVVRLLLEAGADPRVPDPGLPGVSPLKLAGEMGWKDIVALMESWVGRRR</sequence>
<accession>A0AAJ0B0K8</accession>
<dbReference type="PANTHER" id="PTHR10039">
    <property type="entry name" value="AMELOGENIN"/>
    <property type="match status" value="1"/>
</dbReference>
<feature type="non-terminal residue" evidence="5">
    <location>
        <position position="771"/>
    </location>
</feature>
<dbReference type="InterPro" id="IPR002110">
    <property type="entry name" value="Ankyrin_rpt"/>
</dbReference>
<dbReference type="InterPro" id="IPR027417">
    <property type="entry name" value="P-loop_NTPase"/>
</dbReference>
<dbReference type="InterPro" id="IPR056884">
    <property type="entry name" value="NPHP3-like_N"/>
</dbReference>
<evidence type="ECO:0008006" key="7">
    <source>
        <dbReference type="Google" id="ProtNLM"/>
    </source>
</evidence>
<evidence type="ECO:0000256" key="2">
    <source>
        <dbReference type="PROSITE-ProRule" id="PRU00023"/>
    </source>
</evidence>
<dbReference type="Pfam" id="PF24883">
    <property type="entry name" value="NPHP3_N"/>
    <property type="match status" value="1"/>
</dbReference>
<protein>
    <recommendedName>
        <fullName evidence="7">NACHT domain-containing protein</fullName>
    </recommendedName>
</protein>
<evidence type="ECO:0000256" key="1">
    <source>
        <dbReference type="ARBA" id="ARBA00022737"/>
    </source>
</evidence>
<dbReference type="Proteomes" id="UP001239445">
    <property type="component" value="Unassembled WGS sequence"/>
</dbReference>
<name>A0AAJ0B0K8_9PEZI</name>
<feature type="repeat" description="ANK" evidence="2">
    <location>
        <begin position="708"/>
        <end position="740"/>
    </location>
</feature>
<evidence type="ECO:0000259" key="3">
    <source>
        <dbReference type="Pfam" id="PF22939"/>
    </source>
</evidence>
<dbReference type="InterPro" id="IPR036770">
    <property type="entry name" value="Ankyrin_rpt-contain_sf"/>
</dbReference>
<keyword evidence="1" id="KW-0677">Repeat</keyword>
<dbReference type="Gene3D" id="1.25.40.20">
    <property type="entry name" value="Ankyrin repeat-containing domain"/>
    <property type="match status" value="1"/>
</dbReference>
<dbReference type="AlphaFoldDB" id="A0AAJ0B0K8"/>
<feature type="domain" description="Nephrocystin 3-like N-terminal" evidence="4">
    <location>
        <begin position="200"/>
        <end position="365"/>
    </location>
</feature>